<dbReference type="PRINTS" id="PR00869">
    <property type="entry name" value="DNAPOLX"/>
</dbReference>
<dbReference type="GO" id="GO:0003677">
    <property type="term" value="F:DNA binding"/>
    <property type="evidence" value="ECO:0007669"/>
    <property type="project" value="UniProtKB-KW"/>
</dbReference>
<keyword evidence="8" id="KW-0548">Nucleotidyltransferase</keyword>
<evidence type="ECO:0000313" key="22">
    <source>
        <dbReference type="Proteomes" id="UP000327013"/>
    </source>
</evidence>
<dbReference type="Pfam" id="PF10391">
    <property type="entry name" value="DNA_pol_lambd_f"/>
    <property type="match status" value="1"/>
</dbReference>
<evidence type="ECO:0000256" key="17">
    <source>
        <dbReference type="ARBA" id="ARBA00023242"/>
    </source>
</evidence>
<dbReference type="AlphaFoldDB" id="A0A5N6R1P7"/>
<proteinExistence type="inferred from homology"/>
<evidence type="ECO:0000259" key="20">
    <source>
        <dbReference type="PROSITE" id="PS50172"/>
    </source>
</evidence>
<reference evidence="21 22" key="1">
    <citation type="submission" date="2019-06" db="EMBL/GenBank/DDBJ databases">
        <title>A chromosomal-level reference genome of Carpinus fangiana (Coryloideae, Betulaceae).</title>
        <authorList>
            <person name="Yang X."/>
            <person name="Wang Z."/>
            <person name="Zhang L."/>
            <person name="Hao G."/>
            <person name="Liu J."/>
            <person name="Yang Y."/>
        </authorList>
    </citation>
    <scope>NUCLEOTIDE SEQUENCE [LARGE SCALE GENOMIC DNA]</scope>
    <source>
        <strain evidence="21">Cfa_2016G</strain>
        <tissue evidence="21">Leaf</tissue>
    </source>
</reference>
<name>A0A5N6R1P7_9ROSI</name>
<dbReference type="FunFam" id="1.10.150.20:FF:000010">
    <property type="entry name" value="DNA polymerase lambda"/>
    <property type="match status" value="1"/>
</dbReference>
<evidence type="ECO:0000256" key="2">
    <source>
        <dbReference type="ARBA" id="ARBA00004123"/>
    </source>
</evidence>
<dbReference type="InterPro" id="IPR002054">
    <property type="entry name" value="DNA-dir_DNA_pol_X"/>
</dbReference>
<feature type="region of interest" description="Disordered" evidence="19">
    <location>
        <begin position="109"/>
        <end position="198"/>
    </location>
</feature>
<evidence type="ECO:0000256" key="5">
    <source>
        <dbReference type="ARBA" id="ARBA00016513"/>
    </source>
</evidence>
<evidence type="ECO:0000256" key="1">
    <source>
        <dbReference type="ARBA" id="ARBA00001936"/>
    </source>
</evidence>
<comment type="cofactor">
    <cofactor evidence="1">
        <name>Mn(2+)</name>
        <dbReference type="ChEBI" id="CHEBI:29035"/>
    </cofactor>
</comment>
<dbReference type="CDD" id="cd00141">
    <property type="entry name" value="NT_POLXc"/>
    <property type="match status" value="1"/>
</dbReference>
<dbReference type="Pfam" id="PF14792">
    <property type="entry name" value="DNA_pol_B_palm"/>
    <property type="match status" value="1"/>
</dbReference>
<evidence type="ECO:0000256" key="11">
    <source>
        <dbReference type="ARBA" id="ARBA00022763"/>
    </source>
</evidence>
<dbReference type="OrthoDB" id="205514at2759"/>
<evidence type="ECO:0000256" key="7">
    <source>
        <dbReference type="ARBA" id="ARBA00022679"/>
    </source>
</evidence>
<dbReference type="FunFam" id="3.30.210.10:FF:000006">
    <property type="entry name" value="DNA polymerase"/>
    <property type="match status" value="1"/>
</dbReference>
<dbReference type="Pfam" id="PF14791">
    <property type="entry name" value="DNA_pol_B_thumb"/>
    <property type="match status" value="1"/>
</dbReference>
<keyword evidence="6" id="KW-0237">DNA synthesis</keyword>
<dbReference type="GO" id="GO:0006260">
    <property type="term" value="P:DNA replication"/>
    <property type="evidence" value="ECO:0007669"/>
    <property type="project" value="UniProtKB-KW"/>
</dbReference>
<dbReference type="SUPFAM" id="SSF52113">
    <property type="entry name" value="BRCT domain"/>
    <property type="match status" value="1"/>
</dbReference>
<dbReference type="GO" id="GO:0006303">
    <property type="term" value="P:double-strand break repair via nonhomologous end joining"/>
    <property type="evidence" value="ECO:0007669"/>
    <property type="project" value="TreeGrafter"/>
</dbReference>
<dbReference type="SUPFAM" id="SSF47802">
    <property type="entry name" value="DNA polymerase beta, N-terminal domain-like"/>
    <property type="match status" value="1"/>
</dbReference>
<dbReference type="InterPro" id="IPR019843">
    <property type="entry name" value="DNA_pol-X_BS"/>
</dbReference>
<dbReference type="Gene3D" id="3.30.210.10">
    <property type="entry name" value="DNA polymerase, thumb domain"/>
    <property type="match status" value="1"/>
</dbReference>
<dbReference type="InterPro" id="IPR037160">
    <property type="entry name" value="DNA_Pol_thumb_sf"/>
</dbReference>
<dbReference type="PROSITE" id="PS50172">
    <property type="entry name" value="BRCT"/>
    <property type="match status" value="1"/>
</dbReference>
<evidence type="ECO:0000256" key="10">
    <source>
        <dbReference type="ARBA" id="ARBA00022723"/>
    </source>
</evidence>
<dbReference type="Gene3D" id="3.30.460.10">
    <property type="entry name" value="Beta Polymerase, domain 2"/>
    <property type="match status" value="1"/>
</dbReference>
<dbReference type="Gene3D" id="1.10.150.20">
    <property type="entry name" value="5' to 3' exonuclease, C-terminal subdomain"/>
    <property type="match status" value="1"/>
</dbReference>
<dbReference type="EC" id="2.7.7.7" evidence="4"/>
<dbReference type="Gene3D" id="1.10.150.110">
    <property type="entry name" value="DNA polymerase beta, N-terminal domain-like"/>
    <property type="match status" value="1"/>
</dbReference>
<dbReference type="InterPro" id="IPR036420">
    <property type="entry name" value="BRCT_dom_sf"/>
</dbReference>
<evidence type="ECO:0000256" key="15">
    <source>
        <dbReference type="ARBA" id="ARBA00023211"/>
    </source>
</evidence>
<keyword evidence="12" id="KW-0239">DNA-directed DNA polymerase</keyword>
<keyword evidence="17" id="KW-0539">Nucleus</keyword>
<comment type="subcellular location">
    <subcellularLocation>
        <location evidence="2">Nucleus</location>
    </subcellularLocation>
</comment>
<comment type="similarity">
    <text evidence="3">Belongs to the DNA polymerase type-X family.</text>
</comment>
<evidence type="ECO:0000256" key="4">
    <source>
        <dbReference type="ARBA" id="ARBA00012417"/>
    </source>
</evidence>
<feature type="domain" description="BRCT" evidence="20">
    <location>
        <begin position="14"/>
        <end position="108"/>
    </location>
</feature>
<dbReference type="PANTHER" id="PTHR11276">
    <property type="entry name" value="DNA POLYMERASE TYPE-X FAMILY MEMBER"/>
    <property type="match status" value="1"/>
</dbReference>
<dbReference type="InterPro" id="IPR022312">
    <property type="entry name" value="DNA_pol_X"/>
</dbReference>
<evidence type="ECO:0000256" key="6">
    <source>
        <dbReference type="ARBA" id="ARBA00022634"/>
    </source>
</evidence>
<dbReference type="InterPro" id="IPR010996">
    <property type="entry name" value="HHH_MUS81"/>
</dbReference>
<keyword evidence="14" id="KW-0234">DNA repair</keyword>
<feature type="compositionally biased region" description="Basic and acidic residues" evidence="19">
    <location>
        <begin position="145"/>
        <end position="163"/>
    </location>
</feature>
<dbReference type="InterPro" id="IPR043519">
    <property type="entry name" value="NT_sf"/>
</dbReference>
<gene>
    <name evidence="21" type="ORF">FH972_009102</name>
</gene>
<evidence type="ECO:0000256" key="14">
    <source>
        <dbReference type="ARBA" id="ARBA00023204"/>
    </source>
</evidence>
<dbReference type="FunFam" id="1.10.150.110:FF:000006">
    <property type="entry name" value="DNA polymerase"/>
    <property type="match status" value="1"/>
</dbReference>
<dbReference type="PROSITE" id="PS00522">
    <property type="entry name" value="DNA_POLYMERASE_X"/>
    <property type="match status" value="1"/>
</dbReference>
<dbReference type="PANTHER" id="PTHR11276:SF41">
    <property type="entry name" value="DNA POLYMERASE LAMBDA"/>
    <property type="match status" value="1"/>
</dbReference>
<keyword evidence="15" id="KW-0464">Manganese</keyword>
<keyword evidence="7" id="KW-0808">Transferase</keyword>
<dbReference type="Gene3D" id="3.40.50.10190">
    <property type="entry name" value="BRCT domain"/>
    <property type="match status" value="1"/>
</dbReference>
<keyword evidence="10" id="KW-0479">Metal-binding</keyword>
<dbReference type="GO" id="GO:0046872">
    <property type="term" value="F:metal ion binding"/>
    <property type="evidence" value="ECO:0007669"/>
    <property type="project" value="UniProtKB-KW"/>
</dbReference>
<evidence type="ECO:0000256" key="3">
    <source>
        <dbReference type="ARBA" id="ARBA00008323"/>
    </source>
</evidence>
<evidence type="ECO:0000256" key="18">
    <source>
        <dbReference type="ARBA" id="ARBA00049244"/>
    </source>
</evidence>
<keyword evidence="22" id="KW-1185">Reference proteome</keyword>
<dbReference type="SUPFAM" id="SSF81585">
    <property type="entry name" value="PsbU/PolX domain-like"/>
    <property type="match status" value="1"/>
</dbReference>
<dbReference type="Proteomes" id="UP000327013">
    <property type="component" value="Chromosome 3"/>
</dbReference>
<dbReference type="InterPro" id="IPR002008">
    <property type="entry name" value="DNA_pol_X_beta-like"/>
</dbReference>
<dbReference type="SMART" id="SM00483">
    <property type="entry name" value="POLXc"/>
    <property type="match status" value="1"/>
</dbReference>
<sequence length="717" mass="80364">MAPKPTKNRTPPPDPHGMFAGLVVFLVENGVQARRLQIWKQKLVQMGAEIEERLSKRVTHVFAMNSEALLKQVGTERLARFKGSVLIYQWLEDSLRLGEKVSEDLYSLKVDPEGGSRPDKSSVPKKADGNTSGYEEPLNSKKIKPSPEDSEKTNAEESKEDTKINALYDEPSTPGGSDESPHSIIPENTCPNSPDALNKDIGTLQSSLLYSPPDLNKNITEIFGRLIDIYRALGDDRRSFSYHKAIPVIEKLPFKIESADQVKDLPSIGKSLQDHIQEIVTTGKLSKLEYFERDEKVRTINLFGEVWGIGPATALKLYEKGYRTLDDLKNEESLTNSQRIGLKYFHDIKHRIPRHEVQEMEELLQKVGEDILPGVIIICGGSFRRGKASCGDLDIIITHPDGKSHEGFLSKYLKHLKDMKFLREDLVFSTHSKEVFPRDIYAFGLIAWTGNDVLNRRLRLLAESKGFRLDDTGLFPATYSSGGKRGTRATASLKFSTEKEVFDFLGFPWLEPHERNLVGEELDKREKEMALRTGVAPSTTTCHSPSPFFPSSSSSSSYVVGLGSAPFSYNRPSDITFKCSYSYPSLSKKAQSIPLSLSSFTKQICRAAEYKFPDPIPEFADAETLKFRTHLHEKLVKKDICGDSVEEVVEICAGIFSEFLHTHYGGPGTLLVLPFIDMADTLNERELPGGSQAARVAVKWAQNYVDKDWKEWTGDSC</sequence>
<evidence type="ECO:0000313" key="21">
    <source>
        <dbReference type="EMBL" id="KAE8023408.1"/>
    </source>
</evidence>
<accession>A0A5N6R1P7</accession>
<comment type="catalytic activity">
    <reaction evidence="18">
        <text>DNA(n) + a 2'-deoxyribonucleoside 5'-triphosphate = DNA(n+1) + diphosphate</text>
        <dbReference type="Rhea" id="RHEA:22508"/>
        <dbReference type="Rhea" id="RHEA-COMP:17339"/>
        <dbReference type="Rhea" id="RHEA-COMP:17340"/>
        <dbReference type="ChEBI" id="CHEBI:33019"/>
        <dbReference type="ChEBI" id="CHEBI:61560"/>
        <dbReference type="ChEBI" id="CHEBI:173112"/>
        <dbReference type="EC" id="2.7.7.7"/>
    </reaction>
</comment>
<dbReference type="PRINTS" id="PR00870">
    <property type="entry name" value="DNAPOLXBETA"/>
</dbReference>
<evidence type="ECO:0000256" key="19">
    <source>
        <dbReference type="SAM" id="MobiDB-lite"/>
    </source>
</evidence>
<dbReference type="InterPro" id="IPR028207">
    <property type="entry name" value="DNA_pol_B_palm_palm"/>
</dbReference>
<evidence type="ECO:0000256" key="9">
    <source>
        <dbReference type="ARBA" id="ARBA00022705"/>
    </source>
</evidence>
<keyword evidence="16" id="KW-0456">Lyase</keyword>
<organism evidence="21 22">
    <name type="scientific">Carpinus fangiana</name>
    <dbReference type="NCBI Taxonomy" id="176857"/>
    <lineage>
        <taxon>Eukaryota</taxon>
        <taxon>Viridiplantae</taxon>
        <taxon>Streptophyta</taxon>
        <taxon>Embryophyta</taxon>
        <taxon>Tracheophyta</taxon>
        <taxon>Spermatophyta</taxon>
        <taxon>Magnoliopsida</taxon>
        <taxon>eudicotyledons</taxon>
        <taxon>Gunneridae</taxon>
        <taxon>Pentapetalae</taxon>
        <taxon>rosids</taxon>
        <taxon>fabids</taxon>
        <taxon>Fagales</taxon>
        <taxon>Betulaceae</taxon>
        <taxon>Carpinus</taxon>
    </lineage>
</organism>
<dbReference type="InterPro" id="IPR027421">
    <property type="entry name" value="DNA_pol_lamdba_lyase_dom_sf"/>
</dbReference>
<dbReference type="InterPro" id="IPR018944">
    <property type="entry name" value="DNA_pol_lambd_fingers_domain"/>
</dbReference>
<dbReference type="SUPFAM" id="SSF81301">
    <property type="entry name" value="Nucleotidyltransferase"/>
    <property type="match status" value="1"/>
</dbReference>
<dbReference type="InterPro" id="IPR001357">
    <property type="entry name" value="BRCT_dom"/>
</dbReference>
<protein>
    <recommendedName>
        <fullName evidence="5">DNA polymerase lambda</fullName>
        <ecNumber evidence="4">2.7.7.7</ecNumber>
    </recommendedName>
</protein>
<evidence type="ECO:0000256" key="13">
    <source>
        <dbReference type="ARBA" id="ARBA00023125"/>
    </source>
</evidence>
<keyword evidence="11" id="KW-0227">DNA damage</keyword>
<dbReference type="FunFam" id="3.40.50.10190:FF:000031">
    <property type="entry name" value="DNA polymerase"/>
    <property type="match status" value="1"/>
</dbReference>
<dbReference type="InterPro" id="IPR029398">
    <property type="entry name" value="PolB_thumb"/>
</dbReference>
<evidence type="ECO:0000256" key="12">
    <source>
        <dbReference type="ARBA" id="ARBA00022932"/>
    </source>
</evidence>
<evidence type="ECO:0000256" key="8">
    <source>
        <dbReference type="ARBA" id="ARBA00022695"/>
    </source>
</evidence>
<evidence type="ECO:0000256" key="16">
    <source>
        <dbReference type="ARBA" id="ARBA00023239"/>
    </source>
</evidence>
<keyword evidence="13" id="KW-0238">DNA-binding</keyword>
<dbReference type="EMBL" id="CM017323">
    <property type="protein sequence ID" value="KAE8023408.1"/>
    <property type="molecule type" value="Genomic_DNA"/>
</dbReference>
<dbReference type="Pfam" id="PF14716">
    <property type="entry name" value="HHH_8"/>
    <property type="match status" value="1"/>
</dbReference>
<keyword evidence="9" id="KW-0235">DNA replication</keyword>
<dbReference type="GO" id="GO:0005634">
    <property type="term" value="C:nucleus"/>
    <property type="evidence" value="ECO:0007669"/>
    <property type="project" value="UniProtKB-SubCell"/>
</dbReference>
<dbReference type="GO" id="GO:0003887">
    <property type="term" value="F:DNA-directed DNA polymerase activity"/>
    <property type="evidence" value="ECO:0007669"/>
    <property type="project" value="UniProtKB-KW"/>
</dbReference>
<feature type="compositionally biased region" description="Basic and acidic residues" evidence="19">
    <location>
        <begin position="110"/>
        <end position="128"/>
    </location>
</feature>
<dbReference type="GO" id="GO:0016829">
    <property type="term" value="F:lyase activity"/>
    <property type="evidence" value="ECO:0007669"/>
    <property type="project" value="UniProtKB-KW"/>
</dbReference>